<organism evidence="1">
    <name type="scientific">marine sediment metagenome</name>
    <dbReference type="NCBI Taxonomy" id="412755"/>
    <lineage>
        <taxon>unclassified sequences</taxon>
        <taxon>metagenomes</taxon>
        <taxon>ecological metagenomes</taxon>
    </lineage>
</organism>
<dbReference type="EMBL" id="LAZR01000049">
    <property type="protein sequence ID" value="KKN98958.1"/>
    <property type="molecule type" value="Genomic_DNA"/>
</dbReference>
<evidence type="ECO:0008006" key="2">
    <source>
        <dbReference type="Google" id="ProtNLM"/>
    </source>
</evidence>
<dbReference type="AlphaFoldDB" id="A0A0F9Y2S0"/>
<accession>A0A0F9Y2S0</accession>
<evidence type="ECO:0000313" key="1">
    <source>
        <dbReference type="EMBL" id="KKN98958.1"/>
    </source>
</evidence>
<name>A0A0F9Y2S0_9ZZZZ</name>
<protein>
    <recommendedName>
        <fullName evidence="2">DUF559 domain-containing protein</fullName>
    </recommendedName>
</protein>
<gene>
    <name evidence="1" type="ORF">LCGC14_0142030</name>
</gene>
<dbReference type="Gene3D" id="3.40.960.10">
    <property type="entry name" value="VSR Endonuclease"/>
    <property type="match status" value="1"/>
</dbReference>
<sequence>MEVKLLSGGTTNLRLSNKRLRTRGKSKSQFQYEIGQQLVQQYPHDVIFEEVIVPGEGFILDFFIPSLDLVVEAHGRQHTEHIKHFHKTKRAFHKQQTTDQNKRDWCNLNGFRLLEIYDE</sequence>
<proteinExistence type="predicted"/>
<reference evidence="1" key="1">
    <citation type="journal article" date="2015" name="Nature">
        <title>Complex archaea that bridge the gap between prokaryotes and eukaryotes.</title>
        <authorList>
            <person name="Spang A."/>
            <person name="Saw J.H."/>
            <person name="Jorgensen S.L."/>
            <person name="Zaremba-Niedzwiedzka K."/>
            <person name="Martijn J."/>
            <person name="Lind A.E."/>
            <person name="van Eijk R."/>
            <person name="Schleper C."/>
            <person name="Guy L."/>
            <person name="Ettema T.J."/>
        </authorList>
    </citation>
    <scope>NUCLEOTIDE SEQUENCE</scope>
</reference>
<comment type="caution">
    <text evidence="1">The sequence shown here is derived from an EMBL/GenBank/DDBJ whole genome shotgun (WGS) entry which is preliminary data.</text>
</comment>